<evidence type="ECO:0000259" key="9">
    <source>
        <dbReference type="Pfam" id="PF03600"/>
    </source>
</evidence>
<evidence type="ECO:0000313" key="11">
    <source>
        <dbReference type="Proteomes" id="UP000266841"/>
    </source>
</evidence>
<proteinExistence type="predicted"/>
<dbReference type="eggNOG" id="ENOG502QPZM">
    <property type="taxonomic scope" value="Eukaryota"/>
</dbReference>
<protein>
    <recommendedName>
        <fullName evidence="9">Citrate transporter-like domain-containing protein</fullName>
    </recommendedName>
</protein>
<dbReference type="InterPro" id="IPR004680">
    <property type="entry name" value="Cit_transptr-like_dom"/>
</dbReference>
<evidence type="ECO:0000256" key="7">
    <source>
        <dbReference type="SAM" id="MobiDB-lite"/>
    </source>
</evidence>
<feature type="transmembrane region" description="Helical" evidence="8">
    <location>
        <begin position="59"/>
        <end position="76"/>
    </location>
</feature>
<evidence type="ECO:0000256" key="6">
    <source>
        <dbReference type="ARBA" id="ARBA00023136"/>
    </source>
</evidence>
<dbReference type="PANTHER" id="PTHR43652">
    <property type="entry name" value="BASIC AMINO ACID ANTIPORTER YFCC-RELATED"/>
    <property type="match status" value="1"/>
</dbReference>
<accession>K0TJ39</accession>
<gene>
    <name evidence="10" type="ORF">THAOC_00520</name>
</gene>
<dbReference type="SUPFAM" id="SSF116726">
    <property type="entry name" value="TrkA C-terminal domain-like"/>
    <property type="match status" value="2"/>
</dbReference>
<feature type="transmembrane region" description="Helical" evidence="8">
    <location>
        <begin position="88"/>
        <end position="107"/>
    </location>
</feature>
<comment type="caution">
    <text evidence="10">The sequence shown here is derived from an EMBL/GenBank/DDBJ whole genome shotgun (WGS) entry which is preliminary data.</text>
</comment>
<feature type="transmembrane region" description="Helical" evidence="8">
    <location>
        <begin position="128"/>
        <end position="152"/>
    </location>
</feature>
<feature type="transmembrane region" description="Helical" evidence="8">
    <location>
        <begin position="32"/>
        <end position="52"/>
    </location>
</feature>
<keyword evidence="3 8" id="KW-0812">Transmembrane</keyword>
<feature type="transmembrane region" description="Helical" evidence="8">
    <location>
        <begin position="172"/>
        <end position="194"/>
    </location>
</feature>
<dbReference type="Proteomes" id="UP000266841">
    <property type="component" value="Unassembled WGS sequence"/>
</dbReference>
<keyword evidence="6 8" id="KW-0472">Membrane</keyword>
<evidence type="ECO:0000256" key="8">
    <source>
        <dbReference type="SAM" id="Phobius"/>
    </source>
</evidence>
<name>K0TJ39_THAOC</name>
<dbReference type="OrthoDB" id="442352at2759"/>
<comment type="subcellular location">
    <subcellularLocation>
        <location evidence="1">Membrane</location>
        <topology evidence="1">Multi-pass membrane protein</topology>
    </subcellularLocation>
</comment>
<dbReference type="Gene3D" id="3.30.70.1450">
    <property type="entry name" value="Regulator of K+ conductance, C-terminal domain"/>
    <property type="match status" value="2"/>
</dbReference>
<dbReference type="GO" id="GO:0055085">
    <property type="term" value="P:transmembrane transport"/>
    <property type="evidence" value="ECO:0007669"/>
    <property type="project" value="InterPro"/>
</dbReference>
<dbReference type="AlphaFoldDB" id="K0TJ39"/>
<dbReference type="EMBL" id="AGNL01000605">
    <property type="protein sequence ID" value="EJK77635.1"/>
    <property type="molecule type" value="Genomic_DNA"/>
</dbReference>
<organism evidence="10 11">
    <name type="scientific">Thalassiosira oceanica</name>
    <name type="common">Marine diatom</name>
    <dbReference type="NCBI Taxonomy" id="159749"/>
    <lineage>
        <taxon>Eukaryota</taxon>
        <taxon>Sar</taxon>
        <taxon>Stramenopiles</taxon>
        <taxon>Ochrophyta</taxon>
        <taxon>Bacillariophyta</taxon>
        <taxon>Coscinodiscophyceae</taxon>
        <taxon>Thalassiosirophycidae</taxon>
        <taxon>Thalassiosirales</taxon>
        <taxon>Thalassiosiraceae</taxon>
        <taxon>Thalassiosira</taxon>
    </lineage>
</organism>
<keyword evidence="11" id="KW-1185">Reference proteome</keyword>
<keyword evidence="5 8" id="KW-1133">Transmembrane helix</keyword>
<dbReference type="GO" id="GO:0006813">
    <property type="term" value="P:potassium ion transport"/>
    <property type="evidence" value="ECO:0007669"/>
    <property type="project" value="InterPro"/>
</dbReference>
<dbReference type="PANTHER" id="PTHR43652:SF2">
    <property type="entry name" value="BASIC AMINO ACID ANTIPORTER YFCC-RELATED"/>
    <property type="match status" value="1"/>
</dbReference>
<keyword evidence="4" id="KW-0677">Repeat</keyword>
<evidence type="ECO:0000256" key="2">
    <source>
        <dbReference type="ARBA" id="ARBA00022448"/>
    </source>
</evidence>
<dbReference type="InterPro" id="IPR036721">
    <property type="entry name" value="RCK_C_sf"/>
</dbReference>
<evidence type="ECO:0000256" key="4">
    <source>
        <dbReference type="ARBA" id="ARBA00022737"/>
    </source>
</evidence>
<keyword evidence="2" id="KW-0813">Transport</keyword>
<evidence type="ECO:0000256" key="1">
    <source>
        <dbReference type="ARBA" id="ARBA00004141"/>
    </source>
</evidence>
<feature type="domain" description="Citrate transporter-like" evidence="9">
    <location>
        <begin position="48"/>
        <end position="240"/>
    </location>
</feature>
<sequence length="659" mass="70901">METAGRWLQDLEGEGATTATTAPTSTPPAEGALWEMIYVGVVLLIMFAALLSDKFGADLVMLSALTLCMAANIVTIPEGVSGFSNEGVLTVLVLFVVAAGIQLTGGLDWYMSKLLGHPVNTQAAQLRLMIPIAIISAFLNNTPVVVIMIPIVQKWGKNVGIAPSQLLIPLSFASILGGTCTLIGTSTNLVVAGLMEDRYGDNPDMAIGLFDLGEYGVPILFIGMSYVIIASPYLLPGGKRGGEERTMPIDDEDVLLGARLTKWSPAAGRTVKRSGLRDTGGIYLVSVYRAISGNIHRAVGQEFVVNVDDTLYFTCTSLEEFAQFCATNGLEVVTNENLDGTKQDETINQKVVTDQREKTVQFAESVVVTVDTQDLEDVVLVGINANDRPGLLLDISRGLHSLGLQLHHTEASVVLNRSLSIWRCEAIDNAELDAEEVRAILCSLLENEGGAGAAKQRGLSVIRAVVTDNSSLLEKTLDDINFRATYKAAIIAVQKKDKTQVETLADIRFGSGDVLVLQADIDSPLLVSPPPDFYEGSSEQRTSAGRTSAGDLIKTAMVGLKLSNSSHDLKLSNDSNDIKAMPSESNETSKHPSAPDAETSQAWIDLRVLRKSDNSTSQTTDTGGNAQHREFLAAGRYNGRCMIGYLWSNFRLPQFVPFS</sequence>
<feature type="region of interest" description="Disordered" evidence="7">
    <location>
        <begin position="568"/>
        <end position="598"/>
    </location>
</feature>
<dbReference type="InterPro" id="IPR051679">
    <property type="entry name" value="DASS-Related_Transporters"/>
</dbReference>
<evidence type="ECO:0000256" key="3">
    <source>
        <dbReference type="ARBA" id="ARBA00022692"/>
    </source>
</evidence>
<dbReference type="GO" id="GO:0005886">
    <property type="term" value="C:plasma membrane"/>
    <property type="evidence" value="ECO:0007669"/>
    <property type="project" value="TreeGrafter"/>
</dbReference>
<feature type="transmembrane region" description="Helical" evidence="8">
    <location>
        <begin position="215"/>
        <end position="235"/>
    </location>
</feature>
<evidence type="ECO:0000313" key="10">
    <source>
        <dbReference type="EMBL" id="EJK77635.1"/>
    </source>
</evidence>
<evidence type="ECO:0000256" key="5">
    <source>
        <dbReference type="ARBA" id="ARBA00022989"/>
    </source>
</evidence>
<reference evidence="10 11" key="1">
    <citation type="journal article" date="2012" name="Genome Biol.">
        <title>Genome and low-iron response of an oceanic diatom adapted to chronic iron limitation.</title>
        <authorList>
            <person name="Lommer M."/>
            <person name="Specht M."/>
            <person name="Roy A.S."/>
            <person name="Kraemer L."/>
            <person name="Andreson R."/>
            <person name="Gutowska M.A."/>
            <person name="Wolf J."/>
            <person name="Bergner S.V."/>
            <person name="Schilhabel M.B."/>
            <person name="Klostermeier U.C."/>
            <person name="Beiko R.G."/>
            <person name="Rosenstiel P."/>
            <person name="Hippler M."/>
            <person name="Laroche J."/>
        </authorList>
    </citation>
    <scope>NUCLEOTIDE SEQUENCE [LARGE SCALE GENOMIC DNA]</scope>
    <source>
        <strain evidence="10 11">CCMP1005</strain>
    </source>
</reference>
<dbReference type="Pfam" id="PF03600">
    <property type="entry name" value="CitMHS"/>
    <property type="match status" value="1"/>
</dbReference>